<evidence type="ECO:0000313" key="2">
    <source>
        <dbReference type="Proteomes" id="UP000036097"/>
    </source>
</evidence>
<dbReference type="Proteomes" id="UP000036097">
    <property type="component" value="Unassembled WGS sequence"/>
</dbReference>
<evidence type="ECO:0000313" key="1">
    <source>
        <dbReference type="EMBL" id="KLV06427.1"/>
    </source>
</evidence>
<dbReference type="PATRIC" id="fig|1195763.3.peg.1824"/>
<dbReference type="EMBL" id="LDOT01000010">
    <property type="protein sequence ID" value="KLV06427.1"/>
    <property type="molecule type" value="Genomic_DNA"/>
</dbReference>
<proteinExistence type="predicted"/>
<keyword evidence="2" id="KW-1185">Reference proteome</keyword>
<sequence>MSPRRNAETFSIAGLYEVNGTLVFFAFDSIRAAEHFIMVLTALVYDVSYRFAPMFRTAFVSLAKYIQCALVEVTPCQWMIRTLFYNGTELLYLFVKNAYLVFEFADPLFVA</sequence>
<gene>
    <name evidence="1" type="ORF">ABT56_08570</name>
</gene>
<reference evidence="1 2" key="1">
    <citation type="submission" date="2015-05" db="EMBL/GenBank/DDBJ databases">
        <title>Photobacterium galathea sp. nov.</title>
        <authorList>
            <person name="Machado H."/>
            <person name="Gram L."/>
        </authorList>
    </citation>
    <scope>NUCLEOTIDE SEQUENCE [LARGE SCALE GENOMIC DNA]</scope>
    <source>
        <strain evidence="1 2">CGMCC 1.12159</strain>
    </source>
</reference>
<dbReference type="RefSeq" id="WP_047878468.1">
    <property type="nucleotide sequence ID" value="NZ_LDOT01000010.1"/>
</dbReference>
<accession>A0A0J1JVU7</accession>
<comment type="caution">
    <text evidence="1">The sequence shown here is derived from an EMBL/GenBank/DDBJ whole genome shotgun (WGS) entry which is preliminary data.</text>
</comment>
<dbReference type="AlphaFoldDB" id="A0A0J1JVU7"/>
<protein>
    <submittedName>
        <fullName evidence="1">Uncharacterized protein</fullName>
    </submittedName>
</protein>
<name>A0A0J1JVU7_9GAMM</name>
<organism evidence="1 2">
    <name type="scientific">Photobacterium aquae</name>
    <dbReference type="NCBI Taxonomy" id="1195763"/>
    <lineage>
        <taxon>Bacteria</taxon>
        <taxon>Pseudomonadati</taxon>
        <taxon>Pseudomonadota</taxon>
        <taxon>Gammaproteobacteria</taxon>
        <taxon>Vibrionales</taxon>
        <taxon>Vibrionaceae</taxon>
        <taxon>Photobacterium</taxon>
    </lineage>
</organism>